<name>A0ABZ0HEK4_TRISK</name>
<reference evidence="2 3" key="1">
    <citation type="submission" date="2023-10" db="EMBL/GenBank/DDBJ databases">
        <title>Eight complete genome sequences of bacteria isolated from laboratory stock of Giant Kelp gametophytes.</title>
        <authorList>
            <person name="Tolentino B."/>
            <person name="Nuzhdin S."/>
        </authorList>
    </citation>
    <scope>NUCLEOTIDE SEQUENCE [LARGE SCALE GENOMIC DNA]</scope>
    <source>
        <strain evidence="2 3">LC.270.F.C4</strain>
    </source>
</reference>
<proteinExistence type="predicted"/>
<gene>
    <name evidence="2" type="ORF">R1T40_15965</name>
</gene>
<accession>A0ABZ0HEK4</accession>
<dbReference type="RefSeq" id="WP_317384811.1">
    <property type="nucleotide sequence ID" value="NZ_CP136704.1"/>
</dbReference>
<dbReference type="EMBL" id="CP136704">
    <property type="protein sequence ID" value="WOI32435.1"/>
    <property type="molecule type" value="Genomic_DNA"/>
</dbReference>
<evidence type="ECO:0000313" key="3">
    <source>
        <dbReference type="Proteomes" id="UP001302666"/>
    </source>
</evidence>
<keyword evidence="3" id="KW-1185">Reference proteome</keyword>
<dbReference type="InterPro" id="IPR025484">
    <property type="entry name" value="DUF4376"/>
</dbReference>
<organism evidence="2 3">
    <name type="scientific">Tritonibacter scottomollicae</name>
    <name type="common">Epibacterium scottomollicae</name>
    <dbReference type="NCBI Taxonomy" id="483013"/>
    <lineage>
        <taxon>Bacteria</taxon>
        <taxon>Pseudomonadati</taxon>
        <taxon>Pseudomonadota</taxon>
        <taxon>Alphaproteobacteria</taxon>
        <taxon>Rhodobacterales</taxon>
        <taxon>Paracoccaceae</taxon>
        <taxon>Tritonibacter</taxon>
    </lineage>
</organism>
<dbReference type="Proteomes" id="UP001302666">
    <property type="component" value="Chromosome"/>
</dbReference>
<dbReference type="Pfam" id="PF14301">
    <property type="entry name" value="DUF4376"/>
    <property type="match status" value="1"/>
</dbReference>
<protein>
    <submittedName>
        <fullName evidence="2">DUF4376 domain-containing protein</fullName>
    </submittedName>
</protein>
<feature type="domain" description="DUF4376" evidence="1">
    <location>
        <begin position="19"/>
        <end position="125"/>
    </location>
</feature>
<sequence length="135" mass="13772">MSNIDYSKVVTANARIEQDRAKALAKLADIRWQCSVAGVVLPGGLQVPGDEATRLALSGAVSALQQGMISAPLAWKTPTGFVELTKPQVEAAAQAVVQHIQACFVAEASVAAQIEAAGDPAGFDVAAAFGAALAI</sequence>
<evidence type="ECO:0000259" key="1">
    <source>
        <dbReference type="Pfam" id="PF14301"/>
    </source>
</evidence>
<evidence type="ECO:0000313" key="2">
    <source>
        <dbReference type="EMBL" id="WOI32435.1"/>
    </source>
</evidence>